<feature type="transmembrane region" description="Helical" evidence="1">
    <location>
        <begin position="64"/>
        <end position="85"/>
    </location>
</feature>
<accession>A0A928ZU04</accession>
<reference evidence="2" key="1">
    <citation type="submission" date="2020-10" db="EMBL/GenBank/DDBJ databases">
        <authorList>
            <person name="Castelo-Branco R."/>
            <person name="Eusebio N."/>
            <person name="Adriana R."/>
            <person name="Vieira A."/>
            <person name="Brugerolle De Fraissinette N."/>
            <person name="Rezende De Castro R."/>
            <person name="Schneider M.P."/>
            <person name="Vasconcelos V."/>
            <person name="Leao P.N."/>
        </authorList>
    </citation>
    <scope>NUCLEOTIDE SEQUENCE</scope>
    <source>
        <strain evidence="2">LEGE 11479</strain>
    </source>
</reference>
<dbReference type="Proteomes" id="UP000615026">
    <property type="component" value="Unassembled WGS sequence"/>
</dbReference>
<proteinExistence type="predicted"/>
<evidence type="ECO:0000313" key="3">
    <source>
        <dbReference type="Proteomes" id="UP000615026"/>
    </source>
</evidence>
<sequence length="94" mass="10687">MAIAKHRIRKLHATLAPIMALPLLLTLTTGLFYQMAAVSGRGGDFLWLLALHRGKLFALDLSMVYPFLNALGLLTLLITGFTMWWQTPKRQRRH</sequence>
<name>A0A928ZU04_LEPEC</name>
<evidence type="ECO:0000313" key="2">
    <source>
        <dbReference type="EMBL" id="MBE9067414.1"/>
    </source>
</evidence>
<evidence type="ECO:0000256" key="1">
    <source>
        <dbReference type="SAM" id="Phobius"/>
    </source>
</evidence>
<gene>
    <name evidence="2" type="ORF">IQ260_12180</name>
</gene>
<keyword evidence="3" id="KW-1185">Reference proteome</keyword>
<keyword evidence="1" id="KW-1133">Transmembrane helix</keyword>
<protein>
    <submittedName>
        <fullName evidence="2">PepSY domain-containing protein</fullName>
    </submittedName>
</protein>
<keyword evidence="1" id="KW-0812">Transmembrane</keyword>
<dbReference type="RefSeq" id="WP_193993379.1">
    <property type="nucleotide sequence ID" value="NZ_JADEXP010000094.1"/>
</dbReference>
<comment type="caution">
    <text evidence="2">The sequence shown here is derived from an EMBL/GenBank/DDBJ whole genome shotgun (WGS) entry which is preliminary data.</text>
</comment>
<dbReference type="EMBL" id="JADEXP010000094">
    <property type="protein sequence ID" value="MBE9067414.1"/>
    <property type="molecule type" value="Genomic_DNA"/>
</dbReference>
<keyword evidence="1" id="KW-0472">Membrane</keyword>
<organism evidence="2 3">
    <name type="scientific">Leptolyngbya cf. ectocarpi LEGE 11479</name>
    <dbReference type="NCBI Taxonomy" id="1828722"/>
    <lineage>
        <taxon>Bacteria</taxon>
        <taxon>Bacillati</taxon>
        <taxon>Cyanobacteriota</taxon>
        <taxon>Cyanophyceae</taxon>
        <taxon>Leptolyngbyales</taxon>
        <taxon>Leptolyngbyaceae</taxon>
        <taxon>Leptolyngbya group</taxon>
        <taxon>Leptolyngbya</taxon>
    </lineage>
</organism>
<dbReference type="AlphaFoldDB" id="A0A928ZU04"/>